<dbReference type="Pfam" id="PF01494">
    <property type="entry name" value="FAD_binding_3"/>
    <property type="match status" value="1"/>
</dbReference>
<dbReference type="STRING" id="327505.A0A2H3HQC9"/>
<gene>
    <name evidence="8" type="ORF">AU210_007024</name>
</gene>
<dbReference type="GO" id="GO:0071949">
    <property type="term" value="F:FAD binding"/>
    <property type="evidence" value="ECO:0007669"/>
    <property type="project" value="InterPro"/>
</dbReference>
<keyword evidence="6" id="KW-0812">Transmembrane</keyword>
<name>A0A2H3HQC9_FUSOX</name>
<reference evidence="8 9" key="2">
    <citation type="journal article" date="2017" name="Sci. Rep.">
        <title>A mobile pathogenicity chromosome in Fusarium oxysporum for infection of multiple cucurbit species.</title>
        <authorList>
            <person name="van Dam P."/>
            <person name="Fokkens L."/>
            <person name="Ayukawa Y."/>
            <person name="van der Gragt M."/>
            <person name="Ter Horst A."/>
            <person name="Brankovics B."/>
            <person name="Houterman P.M."/>
            <person name="Arie T."/>
            <person name="Rep M."/>
        </authorList>
    </citation>
    <scope>NUCLEOTIDE SEQUENCE [LARGE SCALE GENOMIC DNA]</scope>
    <source>
        <strain evidence="8 9">Forc016</strain>
    </source>
</reference>
<proteinExistence type="predicted"/>
<feature type="transmembrane region" description="Helical" evidence="6">
    <location>
        <begin position="432"/>
        <end position="452"/>
    </location>
</feature>
<evidence type="ECO:0000256" key="2">
    <source>
        <dbReference type="ARBA" id="ARBA00022630"/>
    </source>
</evidence>
<sequence>MGNFRVCIVGGGLAGSLLANGLINNGVDTMVFERDEETLKREGYQIRLGDPALTGLASCLTDSQLESIVQKLGRYSGSSKTAPSICNTKFQTILDLSALPTYSKSSAINRVVLRDLLLDPVIAEGRVKFGKHFSHYEIIENGSGGNEGVKVNFTDGSSESCDILVAADGSGSKVSESCLIPISFHPSIADTQVNMQINKQIGAKNIVDMKSHVSFLSKGNATKERLRQLPPRLLNGPILVFKNGISLYYALYLPASQQKGGDQDQDDDFDFDENQASFYWSLSVPRELCPFDNPSDVPDRRQFCLDIVRDWAPEYHVMLSAGAGDEDNITVTRLRASTKLSKDWRQRLQAHNGNVREEGHPGMGGNQAMRDIADMLPQLLELKRAAEAGPPLSTREIETRCNAYEKNMIGRSFAWVAKSGGTSQPTIDLDGLLGRVISFLAGLLLPVATILYKTAKRSKQ</sequence>
<feature type="domain" description="FAD-binding" evidence="7">
    <location>
        <begin position="5"/>
        <end position="40"/>
    </location>
</feature>
<keyword evidence="5" id="KW-0503">Monooxygenase</keyword>
<evidence type="ECO:0000313" key="8">
    <source>
        <dbReference type="EMBL" id="PCD38552.1"/>
    </source>
</evidence>
<dbReference type="EMBL" id="MABQ02000004">
    <property type="protein sequence ID" value="PCD38552.1"/>
    <property type="molecule type" value="Genomic_DNA"/>
</dbReference>
<evidence type="ECO:0000256" key="6">
    <source>
        <dbReference type="SAM" id="Phobius"/>
    </source>
</evidence>
<comment type="caution">
    <text evidence="8">The sequence shown here is derived from an EMBL/GenBank/DDBJ whole genome shotgun (WGS) entry which is preliminary data.</text>
</comment>
<dbReference type="PRINTS" id="PR00420">
    <property type="entry name" value="RNGMNOXGNASE"/>
</dbReference>
<evidence type="ECO:0000256" key="3">
    <source>
        <dbReference type="ARBA" id="ARBA00022827"/>
    </source>
</evidence>
<evidence type="ECO:0000256" key="5">
    <source>
        <dbReference type="ARBA" id="ARBA00023033"/>
    </source>
</evidence>
<dbReference type="AlphaFoldDB" id="A0A2H3HQC9"/>
<dbReference type="GO" id="GO:0004497">
    <property type="term" value="F:monooxygenase activity"/>
    <property type="evidence" value="ECO:0007669"/>
    <property type="project" value="UniProtKB-KW"/>
</dbReference>
<reference evidence="8 9" key="1">
    <citation type="journal article" date="2016" name="Environ. Microbiol.">
        <title>Effector profiles distinguish formae speciales of Fusarium oxysporum.</title>
        <authorList>
            <person name="van Dam P."/>
            <person name="Fokkens L."/>
            <person name="Schmidt S.M."/>
            <person name="Linmans J.H."/>
            <person name="Kistler H.C."/>
            <person name="Ma L.J."/>
            <person name="Rep M."/>
        </authorList>
    </citation>
    <scope>NUCLEOTIDE SEQUENCE [LARGE SCALE GENOMIC DNA]</scope>
    <source>
        <strain evidence="8 9">Forc016</strain>
    </source>
</reference>
<evidence type="ECO:0000313" key="9">
    <source>
        <dbReference type="Proteomes" id="UP000219602"/>
    </source>
</evidence>
<keyword evidence="6" id="KW-0472">Membrane</keyword>
<dbReference type="Proteomes" id="UP000219602">
    <property type="component" value="Chromosome 5"/>
</dbReference>
<dbReference type="Gene3D" id="3.50.50.60">
    <property type="entry name" value="FAD/NAD(P)-binding domain"/>
    <property type="match status" value="1"/>
</dbReference>
<keyword evidence="6" id="KW-1133">Transmembrane helix</keyword>
<evidence type="ECO:0000259" key="7">
    <source>
        <dbReference type="Pfam" id="PF01494"/>
    </source>
</evidence>
<keyword evidence="4" id="KW-0560">Oxidoreductase</keyword>
<keyword evidence="3" id="KW-0274">FAD</keyword>
<comment type="cofactor">
    <cofactor evidence="1">
        <name>FAD</name>
        <dbReference type="ChEBI" id="CHEBI:57692"/>
    </cofactor>
</comment>
<dbReference type="InterPro" id="IPR002938">
    <property type="entry name" value="FAD-bd"/>
</dbReference>
<accession>A0A2H3HQC9</accession>
<evidence type="ECO:0000256" key="4">
    <source>
        <dbReference type="ARBA" id="ARBA00023002"/>
    </source>
</evidence>
<dbReference type="InterPro" id="IPR036188">
    <property type="entry name" value="FAD/NAD-bd_sf"/>
</dbReference>
<protein>
    <recommendedName>
        <fullName evidence="7">FAD-binding domain-containing protein</fullName>
    </recommendedName>
</protein>
<dbReference type="PANTHER" id="PTHR47178:SF5">
    <property type="entry name" value="FAD-BINDING DOMAIN-CONTAINING PROTEIN"/>
    <property type="match status" value="1"/>
</dbReference>
<dbReference type="PANTHER" id="PTHR47178">
    <property type="entry name" value="MONOOXYGENASE, FAD-BINDING"/>
    <property type="match status" value="1"/>
</dbReference>
<organism evidence="8 9">
    <name type="scientific">Fusarium oxysporum f. sp. radicis-cucumerinum</name>
    <dbReference type="NCBI Taxonomy" id="327505"/>
    <lineage>
        <taxon>Eukaryota</taxon>
        <taxon>Fungi</taxon>
        <taxon>Dikarya</taxon>
        <taxon>Ascomycota</taxon>
        <taxon>Pezizomycotina</taxon>
        <taxon>Sordariomycetes</taxon>
        <taxon>Hypocreomycetidae</taxon>
        <taxon>Hypocreales</taxon>
        <taxon>Nectriaceae</taxon>
        <taxon>Fusarium</taxon>
        <taxon>Fusarium oxysporum species complex</taxon>
    </lineage>
</organism>
<dbReference type="SUPFAM" id="SSF51905">
    <property type="entry name" value="FAD/NAD(P)-binding domain"/>
    <property type="match status" value="1"/>
</dbReference>
<evidence type="ECO:0000256" key="1">
    <source>
        <dbReference type="ARBA" id="ARBA00001974"/>
    </source>
</evidence>
<keyword evidence="2" id="KW-0285">Flavoprotein</keyword>